<dbReference type="GeneID" id="101887432"/>
<feature type="chain" id="PRO_5044561074" evidence="1">
    <location>
        <begin position="20"/>
        <end position="272"/>
    </location>
</feature>
<dbReference type="VEuPathDB" id="VectorBase:MDOMA2_009962"/>
<evidence type="ECO:0000313" key="3">
    <source>
        <dbReference type="Proteomes" id="UP001652621"/>
    </source>
</evidence>
<protein>
    <submittedName>
        <fullName evidence="4">Uncharacterized protein LOC101887432</fullName>
    </submittedName>
</protein>
<dbReference type="OrthoDB" id="5964776at2759"/>
<dbReference type="AlphaFoldDB" id="A0A1I8MZU9"/>
<keyword evidence="1" id="KW-0732">Signal</keyword>
<name>A0A1I8MZU9_MUSDO</name>
<evidence type="ECO:0000256" key="1">
    <source>
        <dbReference type="SAM" id="SignalP"/>
    </source>
</evidence>
<feature type="signal peptide" evidence="1">
    <location>
        <begin position="1"/>
        <end position="19"/>
    </location>
</feature>
<dbReference type="KEGG" id="mde:101887432"/>
<dbReference type="Proteomes" id="UP001652621">
    <property type="component" value="Unplaced"/>
</dbReference>
<sequence>MKIFFHIFMVLLALQLSWAAPRKLSSAETTTAAPAKSLTYQKRYELFDLILLKVNAIVSNEILAKTSIYPDVLKDYTVWFEQNQQKIPANKLQLYEDLKTNLQEYITTADSFKKAPTNCTLQSRVHSLFFTIENIRYDLRHKEVNQIWSLYQKNLKDVDEEAVKKDFLKNELPVIEKNVGDFIASLDAAGRKDNEDIIKWYDALQAKTTDEEKIDAFDDIQDLYEEEFERETKAGEVNCRLTVQLEWRERIIQGILVAIVSALKPEVEFSTA</sequence>
<keyword evidence="3" id="KW-1185">Reference proteome</keyword>
<dbReference type="VEuPathDB" id="VectorBase:MDOA010085"/>
<dbReference type="RefSeq" id="XP_005175096.1">
    <property type="nucleotide sequence ID" value="XM_005175039.3"/>
</dbReference>
<evidence type="ECO:0000313" key="4">
    <source>
        <dbReference type="RefSeq" id="XP_005175096.1"/>
    </source>
</evidence>
<gene>
    <name evidence="2" type="primary">101887432</name>
    <name evidence="4" type="synonym">LOC101887432</name>
</gene>
<dbReference type="EnsemblMetazoa" id="MDOA010085-RA">
    <property type="protein sequence ID" value="MDOA010085-PA"/>
    <property type="gene ID" value="MDOA010085"/>
</dbReference>
<proteinExistence type="predicted"/>
<accession>A0A1I8MZU9</accession>
<organism evidence="2">
    <name type="scientific">Musca domestica</name>
    <name type="common">House fly</name>
    <dbReference type="NCBI Taxonomy" id="7370"/>
    <lineage>
        <taxon>Eukaryota</taxon>
        <taxon>Metazoa</taxon>
        <taxon>Ecdysozoa</taxon>
        <taxon>Arthropoda</taxon>
        <taxon>Hexapoda</taxon>
        <taxon>Insecta</taxon>
        <taxon>Pterygota</taxon>
        <taxon>Neoptera</taxon>
        <taxon>Endopterygota</taxon>
        <taxon>Diptera</taxon>
        <taxon>Brachycera</taxon>
        <taxon>Muscomorpha</taxon>
        <taxon>Muscoidea</taxon>
        <taxon>Muscidae</taxon>
        <taxon>Musca</taxon>
    </lineage>
</organism>
<evidence type="ECO:0000313" key="2">
    <source>
        <dbReference type="EnsemblMetazoa" id="MDOA010085-PA"/>
    </source>
</evidence>
<reference evidence="2" key="1">
    <citation type="submission" date="2021-01" db="UniProtKB">
        <authorList>
            <consortium name="EnsemblMetazoa"/>
        </authorList>
    </citation>
    <scope>IDENTIFICATION</scope>
    <source>
        <strain evidence="2">Aabys</strain>
    </source>
</reference>
<reference evidence="4" key="2">
    <citation type="submission" date="2025-04" db="UniProtKB">
        <authorList>
            <consortium name="RefSeq"/>
        </authorList>
    </citation>
    <scope>IDENTIFICATION</scope>
    <source>
        <strain evidence="4">Aabys</strain>
    </source>
</reference>